<name>A0A1P8WEF4_9PLAN</name>
<evidence type="ECO:0000256" key="3">
    <source>
        <dbReference type="ARBA" id="ARBA00022679"/>
    </source>
</evidence>
<dbReference type="PRINTS" id="PR00105">
    <property type="entry name" value="C5METTRFRASE"/>
</dbReference>
<comment type="similarity">
    <text evidence="7 8">Belongs to the class I-like SAM-binding methyltransferase superfamily. C5-methyltransferase family.</text>
</comment>
<evidence type="ECO:0000256" key="1">
    <source>
        <dbReference type="ARBA" id="ARBA00011975"/>
    </source>
</evidence>
<dbReference type="EC" id="2.1.1.37" evidence="1"/>
<dbReference type="Pfam" id="PF00145">
    <property type="entry name" value="DNA_methylase"/>
    <property type="match status" value="1"/>
</dbReference>
<dbReference type="REBASE" id="189205">
    <property type="entry name" value="M.FmaNH11ORF2031P"/>
</dbReference>
<dbReference type="InterPro" id="IPR001525">
    <property type="entry name" value="C5_MeTfrase"/>
</dbReference>
<comment type="catalytic activity">
    <reaction evidence="6">
        <text>a 2'-deoxycytidine in DNA + S-adenosyl-L-methionine = a 5-methyl-2'-deoxycytidine in DNA + S-adenosyl-L-homocysteine + H(+)</text>
        <dbReference type="Rhea" id="RHEA:13681"/>
        <dbReference type="Rhea" id="RHEA-COMP:11369"/>
        <dbReference type="Rhea" id="RHEA-COMP:11370"/>
        <dbReference type="ChEBI" id="CHEBI:15378"/>
        <dbReference type="ChEBI" id="CHEBI:57856"/>
        <dbReference type="ChEBI" id="CHEBI:59789"/>
        <dbReference type="ChEBI" id="CHEBI:85452"/>
        <dbReference type="ChEBI" id="CHEBI:85454"/>
        <dbReference type="EC" id="2.1.1.37"/>
    </reaction>
</comment>
<keyword evidence="10" id="KW-1185">Reference proteome</keyword>
<dbReference type="InterPro" id="IPR050390">
    <property type="entry name" value="C5-Methyltransferase"/>
</dbReference>
<sequence>MITCVDLFCGVGGLTHGLAKAGIDVVAGFDTDALCEYAYESNNDATFVREDVGALVGKDIRALWDKDTTTLLAGCAPCQPFSTYSRASRKDKPDEKWELVRHFSRLVGEAKPDLVTMENVAQIVRHDVFQEFLESLAGYSIWHSVVECRAFGVPQTRKRLVLLASKLGPIKMSRPNPSAGKATVATAISRLPQLAAGESDCKDPLHHACNLSAINLKRIRASQPGGTWRDWPVSLRANCHKQEAGETYPSVYGRMQWDEPAPTITTQCFGYGNGRFGHPEQDRAITLREAAMLQTFPRRYKFLRAKEKVVFHTMGRLIGNAVPVRLGHAIGRSFVEHVNMLERDA</sequence>
<dbReference type="EMBL" id="CP017641">
    <property type="protein sequence ID" value="APZ92420.1"/>
    <property type="molecule type" value="Genomic_DNA"/>
</dbReference>
<dbReference type="AlphaFoldDB" id="A0A1P8WEF4"/>
<dbReference type="RefSeq" id="WP_077024044.1">
    <property type="nucleotide sequence ID" value="NZ_CP017641.1"/>
</dbReference>
<dbReference type="SUPFAM" id="SSF53335">
    <property type="entry name" value="S-adenosyl-L-methionine-dependent methyltransferases"/>
    <property type="match status" value="1"/>
</dbReference>
<evidence type="ECO:0000256" key="4">
    <source>
        <dbReference type="ARBA" id="ARBA00022691"/>
    </source>
</evidence>
<organism evidence="9 10">
    <name type="scientific">Fuerstiella marisgermanici</name>
    <dbReference type="NCBI Taxonomy" id="1891926"/>
    <lineage>
        <taxon>Bacteria</taxon>
        <taxon>Pseudomonadati</taxon>
        <taxon>Planctomycetota</taxon>
        <taxon>Planctomycetia</taxon>
        <taxon>Planctomycetales</taxon>
        <taxon>Planctomycetaceae</taxon>
        <taxon>Fuerstiella</taxon>
    </lineage>
</organism>
<dbReference type="GO" id="GO:0044027">
    <property type="term" value="P:negative regulation of gene expression via chromosomal CpG island methylation"/>
    <property type="evidence" value="ECO:0007669"/>
    <property type="project" value="TreeGrafter"/>
</dbReference>
<dbReference type="OrthoDB" id="9813719at2"/>
<dbReference type="GO" id="GO:0032259">
    <property type="term" value="P:methylation"/>
    <property type="evidence" value="ECO:0007669"/>
    <property type="project" value="UniProtKB-KW"/>
</dbReference>
<keyword evidence="4 7" id="KW-0949">S-adenosyl-L-methionine</keyword>
<dbReference type="PROSITE" id="PS51679">
    <property type="entry name" value="SAM_MT_C5"/>
    <property type="match status" value="1"/>
</dbReference>
<proteinExistence type="inferred from homology"/>
<keyword evidence="2 7" id="KW-0489">Methyltransferase</keyword>
<dbReference type="GO" id="GO:0003886">
    <property type="term" value="F:DNA (cytosine-5-)-methyltransferase activity"/>
    <property type="evidence" value="ECO:0007669"/>
    <property type="project" value="UniProtKB-EC"/>
</dbReference>
<dbReference type="PANTHER" id="PTHR10629:SF52">
    <property type="entry name" value="DNA (CYTOSINE-5)-METHYLTRANSFERASE 1"/>
    <property type="match status" value="1"/>
</dbReference>
<feature type="active site" evidence="7">
    <location>
        <position position="78"/>
    </location>
</feature>
<evidence type="ECO:0000313" key="10">
    <source>
        <dbReference type="Proteomes" id="UP000187735"/>
    </source>
</evidence>
<evidence type="ECO:0000256" key="5">
    <source>
        <dbReference type="ARBA" id="ARBA00022747"/>
    </source>
</evidence>
<accession>A0A1P8WEF4</accession>
<dbReference type="GO" id="GO:0009307">
    <property type="term" value="P:DNA restriction-modification system"/>
    <property type="evidence" value="ECO:0007669"/>
    <property type="project" value="UniProtKB-KW"/>
</dbReference>
<evidence type="ECO:0000313" key="9">
    <source>
        <dbReference type="EMBL" id="APZ92420.1"/>
    </source>
</evidence>
<dbReference type="Proteomes" id="UP000187735">
    <property type="component" value="Chromosome"/>
</dbReference>
<keyword evidence="3 7" id="KW-0808">Transferase</keyword>
<reference evidence="9 10" key="1">
    <citation type="journal article" date="2016" name="Front. Microbiol.">
        <title>Fuerstia marisgermanicae gen. nov., sp. nov., an Unusual Member of the Phylum Planctomycetes from the German Wadden Sea.</title>
        <authorList>
            <person name="Kohn T."/>
            <person name="Heuer A."/>
            <person name="Jogler M."/>
            <person name="Vollmers J."/>
            <person name="Boedeker C."/>
            <person name="Bunk B."/>
            <person name="Rast P."/>
            <person name="Borchert D."/>
            <person name="Glockner I."/>
            <person name="Freese H.M."/>
            <person name="Klenk H.P."/>
            <person name="Overmann J."/>
            <person name="Kaster A.K."/>
            <person name="Rohde M."/>
            <person name="Wiegand S."/>
            <person name="Jogler C."/>
        </authorList>
    </citation>
    <scope>NUCLEOTIDE SEQUENCE [LARGE SCALE GENOMIC DNA]</scope>
    <source>
        <strain evidence="9 10">NH11</strain>
    </source>
</reference>
<dbReference type="PANTHER" id="PTHR10629">
    <property type="entry name" value="CYTOSINE-SPECIFIC METHYLTRANSFERASE"/>
    <property type="match status" value="1"/>
</dbReference>
<dbReference type="KEGG" id="fmr:Fuma_02031"/>
<dbReference type="Gene3D" id="3.90.120.10">
    <property type="entry name" value="DNA Methylase, subunit A, domain 2"/>
    <property type="match status" value="1"/>
</dbReference>
<keyword evidence="5" id="KW-0680">Restriction system</keyword>
<dbReference type="STRING" id="1891926.Fuma_02031"/>
<dbReference type="Gene3D" id="3.40.50.150">
    <property type="entry name" value="Vaccinia Virus protein VP39"/>
    <property type="match status" value="1"/>
</dbReference>
<dbReference type="InterPro" id="IPR029063">
    <property type="entry name" value="SAM-dependent_MTases_sf"/>
</dbReference>
<gene>
    <name evidence="9" type="primary">ydiO</name>
    <name evidence="9" type="ORF">Fuma_02031</name>
</gene>
<evidence type="ECO:0000256" key="6">
    <source>
        <dbReference type="ARBA" id="ARBA00047422"/>
    </source>
</evidence>
<dbReference type="NCBIfam" id="TIGR00675">
    <property type="entry name" value="dcm"/>
    <property type="match status" value="1"/>
</dbReference>
<evidence type="ECO:0000256" key="7">
    <source>
        <dbReference type="PROSITE-ProRule" id="PRU01016"/>
    </source>
</evidence>
<evidence type="ECO:0000256" key="2">
    <source>
        <dbReference type="ARBA" id="ARBA00022603"/>
    </source>
</evidence>
<protein>
    <recommendedName>
        <fullName evidence="1">DNA (cytosine-5-)-methyltransferase</fullName>
        <ecNumber evidence="1">2.1.1.37</ecNumber>
    </recommendedName>
</protein>
<dbReference type="GO" id="GO:0003677">
    <property type="term" value="F:DNA binding"/>
    <property type="evidence" value="ECO:0007669"/>
    <property type="project" value="TreeGrafter"/>
</dbReference>
<evidence type="ECO:0000256" key="8">
    <source>
        <dbReference type="RuleBase" id="RU000416"/>
    </source>
</evidence>